<sequence>MCSYLTFSHALPDPLFSPFVSSLVHVMPTATTPLLSEYLHRRHIDFEKLKMLEQSHDCLHPTSAAANTAVPVDTAAATSDGNTAHLQK</sequence>
<proteinExistence type="predicted"/>
<dbReference type="EMBL" id="FUEG01000036">
    <property type="protein sequence ID" value="SJL16644.1"/>
    <property type="molecule type" value="Genomic_DNA"/>
</dbReference>
<gene>
    <name evidence="1" type="ORF">ARMOST_20171</name>
</gene>
<accession>A0A284S6M2</accession>
<protein>
    <submittedName>
        <fullName evidence="1">Uncharacterized protein</fullName>
    </submittedName>
</protein>
<dbReference type="Proteomes" id="UP000219338">
    <property type="component" value="Unassembled WGS sequence"/>
</dbReference>
<evidence type="ECO:0000313" key="2">
    <source>
        <dbReference type="Proteomes" id="UP000219338"/>
    </source>
</evidence>
<evidence type="ECO:0000313" key="1">
    <source>
        <dbReference type="EMBL" id="SJL16644.1"/>
    </source>
</evidence>
<keyword evidence="2" id="KW-1185">Reference proteome</keyword>
<dbReference type="AlphaFoldDB" id="A0A284S6M2"/>
<organism evidence="1 2">
    <name type="scientific">Armillaria ostoyae</name>
    <name type="common">Armillaria root rot fungus</name>
    <dbReference type="NCBI Taxonomy" id="47428"/>
    <lineage>
        <taxon>Eukaryota</taxon>
        <taxon>Fungi</taxon>
        <taxon>Dikarya</taxon>
        <taxon>Basidiomycota</taxon>
        <taxon>Agaricomycotina</taxon>
        <taxon>Agaricomycetes</taxon>
        <taxon>Agaricomycetidae</taxon>
        <taxon>Agaricales</taxon>
        <taxon>Marasmiineae</taxon>
        <taxon>Physalacriaceae</taxon>
        <taxon>Armillaria</taxon>
    </lineage>
</organism>
<name>A0A284S6M2_ARMOS</name>
<reference evidence="2" key="1">
    <citation type="journal article" date="2017" name="Nat. Ecol. Evol.">
        <title>Genome expansion and lineage-specific genetic innovations in the forest pathogenic fungi Armillaria.</title>
        <authorList>
            <person name="Sipos G."/>
            <person name="Prasanna A.N."/>
            <person name="Walter M.C."/>
            <person name="O'Connor E."/>
            <person name="Balint B."/>
            <person name="Krizsan K."/>
            <person name="Kiss B."/>
            <person name="Hess J."/>
            <person name="Varga T."/>
            <person name="Slot J."/>
            <person name="Riley R."/>
            <person name="Boka B."/>
            <person name="Rigling D."/>
            <person name="Barry K."/>
            <person name="Lee J."/>
            <person name="Mihaltcheva S."/>
            <person name="LaButti K."/>
            <person name="Lipzen A."/>
            <person name="Waldron R."/>
            <person name="Moloney N.M."/>
            <person name="Sperisen C."/>
            <person name="Kredics L."/>
            <person name="Vagvoelgyi C."/>
            <person name="Patrignani A."/>
            <person name="Fitzpatrick D."/>
            <person name="Nagy I."/>
            <person name="Doyle S."/>
            <person name="Anderson J.B."/>
            <person name="Grigoriev I.V."/>
            <person name="Gueldener U."/>
            <person name="Muensterkoetter M."/>
            <person name="Nagy L.G."/>
        </authorList>
    </citation>
    <scope>NUCLEOTIDE SEQUENCE [LARGE SCALE GENOMIC DNA]</scope>
    <source>
        <strain evidence="2">C18/9</strain>
    </source>
</reference>